<dbReference type="AlphaFoldDB" id="A0A9E9LZ42"/>
<feature type="region of interest" description="Disordered" evidence="2">
    <location>
        <begin position="639"/>
        <end position="660"/>
    </location>
</feature>
<gene>
    <name evidence="3" type="ORF">NB640_11885</name>
</gene>
<keyword evidence="4" id="KW-1185">Reference proteome</keyword>
<protein>
    <recommendedName>
        <fullName evidence="5">Portal protein</fullName>
    </recommendedName>
</protein>
<dbReference type="RefSeq" id="WP_269308908.1">
    <property type="nucleotide sequence ID" value="NZ_CP098242.1"/>
</dbReference>
<evidence type="ECO:0000313" key="3">
    <source>
        <dbReference type="EMBL" id="WAW09903.1"/>
    </source>
</evidence>
<evidence type="ECO:0000313" key="4">
    <source>
        <dbReference type="Proteomes" id="UP001156215"/>
    </source>
</evidence>
<feature type="region of interest" description="Disordered" evidence="2">
    <location>
        <begin position="606"/>
        <end position="627"/>
    </location>
</feature>
<name>A0A9E9LZ42_9BURK</name>
<feature type="coiled-coil region" evidence="1">
    <location>
        <begin position="151"/>
        <end position="201"/>
    </location>
</feature>
<accession>A0A9E9LZ42</accession>
<proteinExistence type="predicted"/>
<evidence type="ECO:0008006" key="5">
    <source>
        <dbReference type="Google" id="ProtNLM"/>
    </source>
</evidence>
<dbReference type="Proteomes" id="UP001156215">
    <property type="component" value="Chromosome"/>
</dbReference>
<reference evidence="3" key="1">
    <citation type="journal article" date="2022" name="Front. Microbiol.">
        <title>New perspectives on an old grouping: The genomic and phenotypic variability of Oxalobacter formigenes and the implications for calcium oxalate stone prevention.</title>
        <authorList>
            <person name="Chmiel J.A."/>
            <person name="Carr C."/>
            <person name="Stuivenberg G.A."/>
            <person name="Venema R."/>
            <person name="Chanyi R.M."/>
            <person name="Al K.F."/>
            <person name="Giguere D."/>
            <person name="Say H."/>
            <person name="Akouris P.P."/>
            <person name="Dominguez Romero S.A."/>
            <person name="Kwong A."/>
            <person name="Tai V."/>
            <person name="Koval S.F."/>
            <person name="Razvi H."/>
            <person name="Bjazevic J."/>
            <person name="Burton J.P."/>
        </authorList>
    </citation>
    <scope>NUCLEOTIDE SEQUENCE</scope>
    <source>
        <strain evidence="3">WoOx3</strain>
    </source>
</reference>
<dbReference type="KEGG" id="ovb:NB640_11885"/>
<feature type="compositionally biased region" description="Low complexity" evidence="2">
    <location>
        <begin position="645"/>
        <end position="654"/>
    </location>
</feature>
<sequence length="740" mass="82313">MKKTFKDQPESNPLAKKWGERVTNARRHWDRFHRRIQHNRQVVSGFDWTRDPTNSDFYLHRANLIHSSIASILPGIYARNPEISVVPQHAGRELKLLCKTIESVTNRQLADARLKQRAKSTVRAALTCSFGVLKVMYQREMGKDPIIGARIQDAQDNLARVQQLMMEINDDGGRGEQERLEAELKESLSALREKAEVVKAEGIVIDRVLTEHLLIDPTIAEFWDYEQADWMIQIVPMKKSLAEGLYGYKLDKATTYHTSFEKSDSGRLFSGTTSVSDDAQICILEIWDKKTQRVYTMAEGCDYWLREPYSPANSGARWYPFFLLPFQTVDGQFIGPSMVDLTERLQEEHNETRNRYNEHRELIKPGYIAGADISERTLRRFSDAALGEITLIDSEGLPLQQAIMPKTHPPIDPMVYDTSPVRADWEQVTGLQDAVRASITIPKTATEASIMQQSLSSRIAEFRDQVEDFLQQIAEYTAQILVQELSAEQVERVMGPHRTGPLQGVTDPMTGQPVIGVIEHSYDWPSLSREEIFQYVELQIRAGSTGAPDNLDRQDTWLRMLPVIQPLIQQIIQFQMQGIDAASLIALLKESIARFDEKIDVDSLVPDIKPPQANPMENPSGGAAAGMPGAEMLQQMMGGAGGEQTGQQGDTGQLSAGYEDMPPEVSQAISEVVPPEAGGMPSAQAGQEAAGRNLMAKGMAELTGAGMSQGDIESLMGQLLQNPQLLSQIMGQLPGGPGTA</sequence>
<organism evidence="3 4">
    <name type="scientific">Oxalobacter vibrioformis</name>
    <dbReference type="NCBI Taxonomy" id="933080"/>
    <lineage>
        <taxon>Bacteria</taxon>
        <taxon>Pseudomonadati</taxon>
        <taxon>Pseudomonadota</taxon>
        <taxon>Betaproteobacteria</taxon>
        <taxon>Burkholderiales</taxon>
        <taxon>Oxalobacteraceae</taxon>
        <taxon>Oxalobacter</taxon>
    </lineage>
</organism>
<evidence type="ECO:0000256" key="1">
    <source>
        <dbReference type="SAM" id="Coils"/>
    </source>
</evidence>
<dbReference type="EMBL" id="CP098242">
    <property type="protein sequence ID" value="WAW09903.1"/>
    <property type="molecule type" value="Genomic_DNA"/>
</dbReference>
<keyword evidence="1" id="KW-0175">Coiled coil</keyword>
<evidence type="ECO:0000256" key="2">
    <source>
        <dbReference type="SAM" id="MobiDB-lite"/>
    </source>
</evidence>